<feature type="non-terminal residue" evidence="4">
    <location>
        <position position="1"/>
    </location>
</feature>
<dbReference type="EMBL" id="DQID01000193">
    <property type="protein sequence ID" value="HCT14609.1"/>
    <property type="molecule type" value="Genomic_DNA"/>
</dbReference>
<evidence type="ECO:0000256" key="1">
    <source>
        <dbReference type="PROSITE-ProRule" id="PRU00325"/>
    </source>
</evidence>
<sequence>VIGPETGLYSTHAVAFTAETSEGWNFCGDDGTPFTGRLVSDLQVSATWTDTGMPLRNLRMEPTDARIPAMRPCGQRGIHGRPVPFGQRSALAAVTLRCDAVELRTTELTGQPWWRVTGYCGIPVTVAVPVHAAPDLRPGDTVRGTFRMHVGTGYWDTWDPAAPSDRWTESPDGTVHDDFPQDMPGACADDWLPRIVRSATWLCASLGTGRSLFPDDCHGWQDQLVHLAGELDAVLELRRMTGPLTDVADVLGAAAAIAQDVRALAPDWNSPDVTTPQLLGMDHPRLAGIRRPTAVEIRDDRYLDEFQRAFAAGYRDLLSGPGGTMISYGERPELIEVRGLASFDDLRMLGAVAVPDTDCAAGTDWRVDLAKLAGPGNGGGRWTPERPDVMAWYTALTGDTGVPDIPVPPSARITDPAGGSADAGTVPAAAELDASLAAQHGEAWTGLPREDRLLLATVMAETPPFGPSAGYLAVEVHDGEDAEPHGEIINSPHQLADSFYARSIPDWETVSHRYTDLMHVTPPPDPADRPEDPGYRPNLPWFRYAAPRTVDLICFHSDIIQVTVRDTDDRSDRGDDDPAPEVTFPAHLDRAADPRPLPTVGQRGNGLDLNGAVTCEGIRLTGVSVDLHVHATADAARDAERRAGRVPMPLVSPSLLQAYGTGRALDVDPYSVIWAEVLACALVVDPDTGDPWYLATVDALTPLTVAIPGTTTPGPAVGTWLTGYVRLSVAATAGAVEAPGDTAPVGAGTPAVPVTLPDRWMGDILTLADERVVDRASRLPDAVTVTTVDESTVTAIVQGTRAYDVRVDLYAPLSGSTCTCPHFAAGHFCKHLVATAAVLSGTGPEDMVGGYGESDNDDLVPLFLEHATPEILQEFARRTLSARWRRATPVATSMALDIAVAEENDELLTARLERTVDTVVTLLGEFAPPAGPINKAGATGDLVAELDDALDDADRIIRGALHHGRAAVVTAQSRRLVQALDAWMRQTAPASRHHLTRLTVRAVDTYAATCSRTPDTVDWAALVHWLVTCHRTGSTLGTGQITAAREFADVLTPDAHAALSAELDAWAQDIRERKAAVTTPEQRRQVLGESQRLRDLRMLIADATDDPNVIVDALVTAPVPELVTALLLLDATGQATEAGAMLDRILTGAALTLDGTTTTRLGVSDAVAWMDRYDRGIDAVPADGGTAVTELRTRLLLGRGNRAGAWSEVAGSAALRDPEAGALRSLVEQEFAGHAPATCVELHLIDARLLVDGESESPGPVSDAAPETMDRYRELAGHLAASARVLRTRRGAFTEQDLSRWESTRDKIIRDADRRYLLLTLLAQEGEGPLGQ</sequence>
<dbReference type="Proteomes" id="UP000261739">
    <property type="component" value="Unassembled WGS sequence"/>
</dbReference>
<evidence type="ECO:0000259" key="3">
    <source>
        <dbReference type="PROSITE" id="PS50966"/>
    </source>
</evidence>
<protein>
    <recommendedName>
        <fullName evidence="3">SWIM-type domain-containing protein</fullName>
    </recommendedName>
</protein>
<evidence type="ECO:0000313" key="5">
    <source>
        <dbReference type="Proteomes" id="UP000261739"/>
    </source>
</evidence>
<feature type="domain" description="SWIM-type" evidence="3">
    <location>
        <begin position="803"/>
        <end position="840"/>
    </location>
</feature>
<feature type="region of interest" description="Disordered" evidence="2">
    <location>
        <begin position="565"/>
        <end position="605"/>
    </location>
</feature>
<keyword evidence="1" id="KW-0479">Metal-binding</keyword>
<gene>
    <name evidence="4" type="ORF">DIW82_07415</name>
</gene>
<keyword evidence="1" id="KW-0862">Zinc</keyword>
<evidence type="ECO:0000256" key="2">
    <source>
        <dbReference type="SAM" id="MobiDB-lite"/>
    </source>
</evidence>
<dbReference type="Pfam" id="PF04434">
    <property type="entry name" value="SWIM"/>
    <property type="match status" value="1"/>
</dbReference>
<dbReference type="PROSITE" id="PS50966">
    <property type="entry name" value="ZF_SWIM"/>
    <property type="match status" value="1"/>
</dbReference>
<dbReference type="STRING" id="863239.GCA_000213935_00824"/>
<proteinExistence type="predicted"/>
<keyword evidence="1" id="KW-0863">Zinc-finger</keyword>
<reference evidence="4 5" key="1">
    <citation type="journal article" date="2018" name="Nat. Biotechnol.">
        <title>A standardized bacterial taxonomy based on genome phylogeny substantially revises the tree of life.</title>
        <authorList>
            <person name="Parks D.H."/>
            <person name="Chuvochina M."/>
            <person name="Waite D.W."/>
            <person name="Rinke C."/>
            <person name="Skarshewski A."/>
            <person name="Chaumeil P.A."/>
            <person name="Hugenholtz P."/>
        </authorList>
    </citation>
    <scope>NUCLEOTIDE SEQUENCE [LARGE SCALE GENOMIC DNA]</scope>
    <source>
        <strain evidence="4">UBA11247</strain>
    </source>
</reference>
<organism evidence="4 5">
    <name type="scientific">Corynebacterium nuruki</name>
    <dbReference type="NCBI Taxonomy" id="1032851"/>
    <lineage>
        <taxon>Bacteria</taxon>
        <taxon>Bacillati</taxon>
        <taxon>Actinomycetota</taxon>
        <taxon>Actinomycetes</taxon>
        <taxon>Mycobacteriales</taxon>
        <taxon>Corynebacteriaceae</taxon>
        <taxon>Corynebacterium</taxon>
    </lineage>
</organism>
<dbReference type="GO" id="GO:0008270">
    <property type="term" value="F:zinc ion binding"/>
    <property type="evidence" value="ECO:0007669"/>
    <property type="project" value="UniProtKB-KW"/>
</dbReference>
<accession>A0A3D4SZA0</accession>
<dbReference type="InterPro" id="IPR007527">
    <property type="entry name" value="Znf_SWIM"/>
</dbReference>
<comment type="caution">
    <text evidence="4">The sequence shown here is derived from an EMBL/GenBank/DDBJ whole genome shotgun (WGS) entry which is preliminary data.</text>
</comment>
<evidence type="ECO:0000313" key="4">
    <source>
        <dbReference type="EMBL" id="HCT14609.1"/>
    </source>
</evidence>
<name>A0A3D4SZA0_9CORY</name>